<keyword evidence="3 4" id="KW-0786">Thiamine pyrophosphate</keyword>
<comment type="cofactor">
    <cofactor evidence="1">
        <name>thiamine diphosphate</name>
        <dbReference type="ChEBI" id="CHEBI:58937"/>
    </cofactor>
</comment>
<feature type="domain" description="Thiamine pyrophosphate enzyme central" evidence="5">
    <location>
        <begin position="186"/>
        <end position="319"/>
    </location>
</feature>
<evidence type="ECO:0000259" key="5">
    <source>
        <dbReference type="Pfam" id="PF00205"/>
    </source>
</evidence>
<dbReference type="EMBL" id="UINC01005247">
    <property type="protein sequence ID" value="SVA20085.1"/>
    <property type="molecule type" value="Genomic_DNA"/>
</dbReference>
<dbReference type="InterPro" id="IPR012001">
    <property type="entry name" value="Thiamin_PyroP_enz_TPP-bd_dom"/>
</dbReference>
<proteinExistence type="inferred from homology"/>
<comment type="similarity">
    <text evidence="2 4">Belongs to the TPP enzyme family.</text>
</comment>
<evidence type="ECO:0000256" key="4">
    <source>
        <dbReference type="RuleBase" id="RU362132"/>
    </source>
</evidence>
<dbReference type="InterPro" id="IPR012000">
    <property type="entry name" value="Thiamin_PyroP_enz_cen_dom"/>
</dbReference>
<evidence type="ECO:0000256" key="3">
    <source>
        <dbReference type="ARBA" id="ARBA00023052"/>
    </source>
</evidence>
<dbReference type="InterPro" id="IPR029061">
    <property type="entry name" value="THDP-binding"/>
</dbReference>
<dbReference type="Pfam" id="PF02776">
    <property type="entry name" value="TPP_enzyme_N"/>
    <property type="match status" value="1"/>
</dbReference>
<dbReference type="InterPro" id="IPR029035">
    <property type="entry name" value="DHS-like_NAD/FAD-binding_dom"/>
</dbReference>
<evidence type="ECO:0000259" key="6">
    <source>
        <dbReference type="Pfam" id="PF02775"/>
    </source>
</evidence>
<dbReference type="SUPFAM" id="SSF52467">
    <property type="entry name" value="DHS-like NAD/FAD-binding domain"/>
    <property type="match status" value="1"/>
</dbReference>
<dbReference type="InterPro" id="IPR011766">
    <property type="entry name" value="TPP_enzyme_TPP-bd"/>
</dbReference>
<dbReference type="Gene3D" id="3.40.50.970">
    <property type="match status" value="2"/>
</dbReference>
<dbReference type="GO" id="GO:0003984">
    <property type="term" value="F:acetolactate synthase activity"/>
    <property type="evidence" value="ECO:0007669"/>
    <property type="project" value="TreeGrafter"/>
</dbReference>
<feature type="domain" description="Thiamine pyrophosphate enzyme TPP-binding" evidence="6">
    <location>
        <begin position="387"/>
        <end position="529"/>
    </location>
</feature>
<dbReference type="AlphaFoldDB" id="A0A381TVL2"/>
<dbReference type="Pfam" id="PF02775">
    <property type="entry name" value="TPP_enzyme_C"/>
    <property type="match status" value="1"/>
</dbReference>
<dbReference type="NCBIfam" id="NF004807">
    <property type="entry name" value="PRK06154.1"/>
    <property type="match status" value="1"/>
</dbReference>
<evidence type="ECO:0000259" key="7">
    <source>
        <dbReference type="Pfam" id="PF02776"/>
    </source>
</evidence>
<evidence type="ECO:0000256" key="1">
    <source>
        <dbReference type="ARBA" id="ARBA00001964"/>
    </source>
</evidence>
<dbReference type="GO" id="GO:0009099">
    <property type="term" value="P:L-valine biosynthetic process"/>
    <property type="evidence" value="ECO:0007669"/>
    <property type="project" value="TreeGrafter"/>
</dbReference>
<dbReference type="CDD" id="cd07035">
    <property type="entry name" value="TPP_PYR_POX_like"/>
    <property type="match status" value="1"/>
</dbReference>
<dbReference type="PANTHER" id="PTHR18968:SF13">
    <property type="entry name" value="ACETOLACTATE SYNTHASE CATALYTIC SUBUNIT, MITOCHONDRIAL"/>
    <property type="match status" value="1"/>
</dbReference>
<dbReference type="PROSITE" id="PS00187">
    <property type="entry name" value="TPP_ENZYMES"/>
    <property type="match status" value="1"/>
</dbReference>
<evidence type="ECO:0000256" key="2">
    <source>
        <dbReference type="ARBA" id="ARBA00007812"/>
    </source>
</evidence>
<dbReference type="GO" id="GO:0000287">
    <property type="term" value="F:magnesium ion binding"/>
    <property type="evidence" value="ECO:0007669"/>
    <property type="project" value="InterPro"/>
</dbReference>
<evidence type="ECO:0000313" key="8">
    <source>
        <dbReference type="EMBL" id="SVA20085.1"/>
    </source>
</evidence>
<dbReference type="PANTHER" id="PTHR18968">
    <property type="entry name" value="THIAMINE PYROPHOSPHATE ENZYMES"/>
    <property type="match status" value="1"/>
</dbReference>
<reference evidence="8" key="1">
    <citation type="submission" date="2018-05" db="EMBL/GenBank/DDBJ databases">
        <authorList>
            <person name="Lanie J.A."/>
            <person name="Ng W.-L."/>
            <person name="Kazmierczak K.M."/>
            <person name="Andrzejewski T.M."/>
            <person name="Davidsen T.M."/>
            <person name="Wayne K.J."/>
            <person name="Tettelin H."/>
            <person name="Glass J.I."/>
            <person name="Rusch D."/>
            <person name="Podicherti R."/>
            <person name="Tsui H.-C.T."/>
            <person name="Winkler M.E."/>
        </authorList>
    </citation>
    <scope>NUCLEOTIDE SEQUENCE</scope>
</reference>
<dbReference type="GO" id="GO:0005948">
    <property type="term" value="C:acetolactate synthase complex"/>
    <property type="evidence" value="ECO:0007669"/>
    <property type="project" value="TreeGrafter"/>
</dbReference>
<name>A0A381TVL2_9ZZZZ</name>
<dbReference type="GO" id="GO:0009097">
    <property type="term" value="P:isoleucine biosynthetic process"/>
    <property type="evidence" value="ECO:0007669"/>
    <property type="project" value="TreeGrafter"/>
</dbReference>
<evidence type="ECO:0008006" key="9">
    <source>
        <dbReference type="Google" id="ProtNLM"/>
    </source>
</evidence>
<sequence>MRTIDAIAQILKAEGIEYLSCFPTTPVIEAAAQVGIRPIICRQERVGVGIADGYSRVTNGRPPGVFAMQYGPGAENAFPGVSTAYSDSTPLLLLPLGHTRNHDRVFPLFSSLRTYESVTKSVEQINTEGRVVDVMRRAFASLRNGRSGPVMVEIPSDLTESEVDPMAVANYQPVPNVLAQANPDDVDRAAKALLSAEHPMIIAGAGVLYAEATDQLVQLAEFLQLPVMTTMEGKSAISELHPLALGSGSGVMSEPVLTFLKKADVVLVIGSSMTPHSMVTPIPPGKTVIHSTNDPIDIGKGGSPDQAMLGDSKLVLTQLYDAVQDLARKTPRSSDKGPAEEIRLLRSAWEAKWSPKLMANSKPINPYRVISELMKTIPPADAIVTHDAGSPRFQIMPFYKSDGPRTYLGWGKSHQLGTGLGLAIGAKLASPDKVCINVMGDAAFGMTGLDFETAVRSDLPIITIVLNNSTMAVETSAMKLSHKLHQTRNLGGNYADIARSLGGWSERVTEPAEISDAITRARRANEDGSAALLEFITSEETEYSNRRPFG</sequence>
<accession>A0A381TVL2</accession>
<protein>
    <recommendedName>
        <fullName evidence="9">Thiamine pyrophosphate-requiring protein</fullName>
    </recommendedName>
</protein>
<dbReference type="GO" id="GO:0050660">
    <property type="term" value="F:flavin adenine dinucleotide binding"/>
    <property type="evidence" value="ECO:0007669"/>
    <property type="project" value="TreeGrafter"/>
</dbReference>
<feature type="domain" description="Thiamine pyrophosphate enzyme N-terminal TPP-binding" evidence="7">
    <location>
        <begin position="1"/>
        <end position="100"/>
    </location>
</feature>
<gene>
    <name evidence="8" type="ORF">METZ01_LOCUS72939</name>
</gene>
<dbReference type="Gene3D" id="3.40.50.1220">
    <property type="entry name" value="TPP-binding domain"/>
    <property type="match status" value="1"/>
</dbReference>
<dbReference type="SUPFAM" id="SSF52518">
    <property type="entry name" value="Thiamin diphosphate-binding fold (THDP-binding)"/>
    <property type="match status" value="2"/>
</dbReference>
<dbReference type="GO" id="GO:0030976">
    <property type="term" value="F:thiamine pyrophosphate binding"/>
    <property type="evidence" value="ECO:0007669"/>
    <property type="project" value="InterPro"/>
</dbReference>
<organism evidence="8">
    <name type="scientific">marine metagenome</name>
    <dbReference type="NCBI Taxonomy" id="408172"/>
    <lineage>
        <taxon>unclassified sequences</taxon>
        <taxon>metagenomes</taxon>
        <taxon>ecological metagenomes</taxon>
    </lineage>
</organism>
<dbReference type="InterPro" id="IPR000399">
    <property type="entry name" value="TPP-bd_CS"/>
</dbReference>
<dbReference type="InterPro" id="IPR045229">
    <property type="entry name" value="TPP_enz"/>
</dbReference>
<dbReference type="Pfam" id="PF00205">
    <property type="entry name" value="TPP_enzyme_M"/>
    <property type="match status" value="1"/>
</dbReference>